<reference evidence="6 7" key="1">
    <citation type="journal article" date="2010" name="Stand. Genomic Sci.">
        <title>Complete genome sequence of Olsenella uli type strain (VPI D76D-27C).</title>
        <authorList>
            <person name="Goker M."/>
            <person name="Held B."/>
            <person name="Lucas S."/>
            <person name="Nolan M."/>
            <person name="Yasawong M."/>
            <person name="Glavina Del Rio T."/>
            <person name="Tice H."/>
            <person name="Cheng J.F."/>
            <person name="Bruce D."/>
            <person name="Detter J.C."/>
            <person name="Tapia R."/>
            <person name="Han C."/>
            <person name="Goodwin L."/>
            <person name="Pitluck S."/>
            <person name="Liolios K."/>
            <person name="Ivanova N."/>
            <person name="Mavromatis K."/>
            <person name="Mikhailova N."/>
            <person name="Pati A."/>
            <person name="Chen A."/>
            <person name="Palaniappan K."/>
            <person name="Land M."/>
            <person name="Hauser L."/>
            <person name="Chang Y.J."/>
            <person name="Jeffries C.D."/>
            <person name="Rohde M."/>
            <person name="Sikorski J."/>
            <person name="Pukall R."/>
            <person name="Woyke T."/>
            <person name="Bristow J."/>
            <person name="Eisen J.A."/>
            <person name="Markowitz V."/>
            <person name="Hugenholtz P."/>
            <person name="Kyrpides N.C."/>
            <person name="Klenk H.P."/>
            <person name="Lapidus A."/>
        </authorList>
    </citation>
    <scope>NUCLEOTIDE SEQUENCE [LARGE SCALE GENOMIC DNA]</scope>
    <source>
        <strain evidence="7">ATCC 49627 / DSM 7084 / CIP 109912 / JCM 12494 / NCIMB 702895 / VPI D76D-27C</strain>
    </source>
</reference>
<feature type="DNA-binding region" description="H-T-H motif" evidence="4">
    <location>
        <begin position="35"/>
        <end position="54"/>
    </location>
</feature>
<keyword evidence="7" id="KW-1185">Reference proteome</keyword>
<dbReference type="Proteomes" id="UP000000333">
    <property type="component" value="Chromosome"/>
</dbReference>
<sequence>MDDAKIMDDSGGGTRAAILASARSAFLVGGFSGVSMRAIATSAGVTTGAIYGYFPSKEALFDAVVGPAGDGLFALHLAALREFSARPAGGRSFDAMWEFELEKRSQMMDFIYDHLDDFRIISEGSTGTRWERYLDKFVEVEVSSTFEYERDTLEVDGHPSDVERVLVEVLTGLFFKGVFDLLSRDLSRTEAQRFIARYGRFFHDGMRMLMERTAAGT</sequence>
<dbReference type="Gene3D" id="1.10.357.10">
    <property type="entry name" value="Tetracycline Repressor, domain 2"/>
    <property type="match status" value="1"/>
</dbReference>
<keyword evidence="2 4" id="KW-0238">DNA-binding</keyword>
<organism evidence="6 7">
    <name type="scientific">Olsenella uli (strain ATCC 49627 / DSM 7084 / CCUG 31166 / CIP 109912 / JCM 12494 / LMG 11480 / NCIMB 702895 / VPI D76D-27C)</name>
    <name type="common">Lactobacillus uli</name>
    <dbReference type="NCBI Taxonomy" id="633147"/>
    <lineage>
        <taxon>Bacteria</taxon>
        <taxon>Bacillati</taxon>
        <taxon>Actinomycetota</taxon>
        <taxon>Coriobacteriia</taxon>
        <taxon>Coriobacteriales</taxon>
        <taxon>Atopobiaceae</taxon>
        <taxon>Olsenella</taxon>
    </lineage>
</organism>
<evidence type="ECO:0000259" key="5">
    <source>
        <dbReference type="PROSITE" id="PS50977"/>
    </source>
</evidence>
<dbReference type="InterPro" id="IPR023772">
    <property type="entry name" value="DNA-bd_HTH_TetR-type_CS"/>
</dbReference>
<proteinExistence type="predicted"/>
<evidence type="ECO:0000256" key="3">
    <source>
        <dbReference type="ARBA" id="ARBA00023163"/>
    </source>
</evidence>
<evidence type="ECO:0000256" key="4">
    <source>
        <dbReference type="PROSITE-ProRule" id="PRU00335"/>
    </source>
</evidence>
<dbReference type="PROSITE" id="PS50977">
    <property type="entry name" value="HTH_TETR_2"/>
    <property type="match status" value="1"/>
</dbReference>
<dbReference type="GeneID" id="78512302"/>
<dbReference type="STRING" id="633147.Olsu_0885"/>
<dbReference type="InterPro" id="IPR009057">
    <property type="entry name" value="Homeodomain-like_sf"/>
</dbReference>
<keyword evidence="1" id="KW-0805">Transcription regulation</keyword>
<dbReference type="SUPFAM" id="SSF46689">
    <property type="entry name" value="Homeodomain-like"/>
    <property type="match status" value="1"/>
</dbReference>
<dbReference type="RefSeq" id="WP_013251749.1">
    <property type="nucleotide sequence ID" value="NC_014363.1"/>
</dbReference>
<evidence type="ECO:0000313" key="7">
    <source>
        <dbReference type="Proteomes" id="UP000000333"/>
    </source>
</evidence>
<dbReference type="InterPro" id="IPR001647">
    <property type="entry name" value="HTH_TetR"/>
</dbReference>
<dbReference type="KEGG" id="ols:Olsu_0885"/>
<gene>
    <name evidence="6" type="ordered locus">Olsu_0885</name>
</gene>
<dbReference type="PANTHER" id="PTHR30055">
    <property type="entry name" value="HTH-TYPE TRANSCRIPTIONAL REGULATOR RUTR"/>
    <property type="match status" value="1"/>
</dbReference>
<dbReference type="PANTHER" id="PTHR30055:SF234">
    <property type="entry name" value="HTH-TYPE TRANSCRIPTIONAL REGULATOR BETI"/>
    <property type="match status" value="1"/>
</dbReference>
<evidence type="ECO:0000256" key="1">
    <source>
        <dbReference type="ARBA" id="ARBA00023015"/>
    </source>
</evidence>
<protein>
    <submittedName>
        <fullName evidence="6">Transcriptional regulator, TetR family</fullName>
    </submittedName>
</protein>
<keyword evidence="3" id="KW-0804">Transcription</keyword>
<dbReference type="InterPro" id="IPR050109">
    <property type="entry name" value="HTH-type_TetR-like_transc_reg"/>
</dbReference>
<evidence type="ECO:0000313" key="6">
    <source>
        <dbReference type="EMBL" id="ADK67997.1"/>
    </source>
</evidence>
<dbReference type="PRINTS" id="PR00455">
    <property type="entry name" value="HTHTETR"/>
</dbReference>
<dbReference type="OrthoDB" id="6430772at2"/>
<dbReference type="EMBL" id="CP002106">
    <property type="protein sequence ID" value="ADK67997.1"/>
    <property type="molecule type" value="Genomic_DNA"/>
</dbReference>
<name>E1R033_OLSUV</name>
<accession>E1R033</accession>
<feature type="domain" description="HTH tetR-type" evidence="5">
    <location>
        <begin position="12"/>
        <end position="72"/>
    </location>
</feature>
<dbReference type="GO" id="GO:0000976">
    <property type="term" value="F:transcription cis-regulatory region binding"/>
    <property type="evidence" value="ECO:0007669"/>
    <property type="project" value="TreeGrafter"/>
</dbReference>
<evidence type="ECO:0000256" key="2">
    <source>
        <dbReference type="ARBA" id="ARBA00023125"/>
    </source>
</evidence>
<dbReference type="eggNOG" id="COG1309">
    <property type="taxonomic scope" value="Bacteria"/>
</dbReference>
<dbReference type="AlphaFoldDB" id="E1R033"/>
<dbReference type="Pfam" id="PF00440">
    <property type="entry name" value="TetR_N"/>
    <property type="match status" value="1"/>
</dbReference>
<dbReference type="HOGENOM" id="CLU_069356_6_0_11"/>
<dbReference type="PROSITE" id="PS01081">
    <property type="entry name" value="HTH_TETR_1"/>
    <property type="match status" value="1"/>
</dbReference>
<dbReference type="GO" id="GO:0003700">
    <property type="term" value="F:DNA-binding transcription factor activity"/>
    <property type="evidence" value="ECO:0007669"/>
    <property type="project" value="TreeGrafter"/>
</dbReference>
<dbReference type="PATRIC" id="fig|633147.7.peg.664"/>